<organism evidence="2 3">
    <name type="scientific">Actinacidiphila alni</name>
    <dbReference type="NCBI Taxonomy" id="380248"/>
    <lineage>
        <taxon>Bacteria</taxon>
        <taxon>Bacillati</taxon>
        <taxon>Actinomycetota</taxon>
        <taxon>Actinomycetes</taxon>
        <taxon>Kitasatosporales</taxon>
        <taxon>Streptomycetaceae</taxon>
        <taxon>Actinacidiphila</taxon>
    </lineage>
</organism>
<dbReference type="Pfam" id="PF05076">
    <property type="entry name" value="SUFU"/>
    <property type="match status" value="1"/>
</dbReference>
<dbReference type="EMBL" id="FONG01000026">
    <property type="protein sequence ID" value="SFF72853.1"/>
    <property type="molecule type" value="Genomic_DNA"/>
</dbReference>
<accession>A0A1I2L1Y7</accession>
<gene>
    <name evidence="2" type="ORF">SAMN05216251_12635</name>
</gene>
<dbReference type="Proteomes" id="UP000199323">
    <property type="component" value="Unassembled WGS sequence"/>
</dbReference>
<keyword evidence="3" id="KW-1185">Reference proteome</keyword>
<proteinExistence type="predicted"/>
<sequence length="197" mass="21127">MGDILTLTEARLRSAFGEPDARAAVTFLGAERIEVLRFSDESLGLWRYATLGMSGRPMTDPTDPFPDPVRGPRAELLLSVRAGLAETDKVLRPLAVLAASPQVEGVVVAPGNSLDVGEPLWPGAPFTSVLVAEAGGLVEDLELDPPHDPVRFLPLLPMTPAESAWKRVRGAAALQERWLTHGTDLRDPLRAAVPLAD</sequence>
<evidence type="ECO:0000313" key="2">
    <source>
        <dbReference type="EMBL" id="SFF72853.1"/>
    </source>
</evidence>
<dbReference type="OrthoDB" id="5191848at2"/>
<evidence type="ECO:0000313" key="3">
    <source>
        <dbReference type="Proteomes" id="UP000199323"/>
    </source>
</evidence>
<protein>
    <submittedName>
        <fullName evidence="2">Suppressor of fused protein (SUFU)</fullName>
    </submittedName>
</protein>
<evidence type="ECO:0000259" key="1">
    <source>
        <dbReference type="Pfam" id="PF05076"/>
    </source>
</evidence>
<reference evidence="2 3" key="1">
    <citation type="submission" date="2016-10" db="EMBL/GenBank/DDBJ databases">
        <authorList>
            <person name="de Groot N.N."/>
        </authorList>
    </citation>
    <scope>NUCLEOTIDE SEQUENCE [LARGE SCALE GENOMIC DNA]</scope>
    <source>
        <strain evidence="2 3">CGMCC 4.3510</strain>
    </source>
</reference>
<dbReference type="AlphaFoldDB" id="A0A1I2L1Y7"/>
<dbReference type="STRING" id="380248.SAMN05216251_12635"/>
<dbReference type="RefSeq" id="WP_093717106.1">
    <property type="nucleotide sequence ID" value="NZ_FONG01000026.1"/>
</dbReference>
<dbReference type="InterPro" id="IPR020941">
    <property type="entry name" value="SUFU-like_domain"/>
</dbReference>
<feature type="domain" description="Suppressor of fused-like" evidence="1">
    <location>
        <begin position="30"/>
        <end position="190"/>
    </location>
</feature>
<name>A0A1I2L1Y7_9ACTN</name>